<dbReference type="Proteomes" id="UP000255234">
    <property type="component" value="Unassembled WGS sequence"/>
</dbReference>
<dbReference type="SUPFAM" id="SSF56281">
    <property type="entry name" value="Metallo-hydrolase/oxidoreductase"/>
    <property type="match status" value="1"/>
</dbReference>
<name>A0A378NPR0_9FIRM</name>
<evidence type="ECO:0000256" key="5">
    <source>
        <dbReference type="ARBA" id="ARBA00023136"/>
    </source>
</evidence>
<feature type="transmembrane region" description="Helical" evidence="6">
    <location>
        <begin position="519"/>
        <end position="537"/>
    </location>
</feature>
<evidence type="ECO:0000313" key="9">
    <source>
        <dbReference type="Proteomes" id="UP000255234"/>
    </source>
</evidence>
<feature type="transmembrane region" description="Helical" evidence="6">
    <location>
        <begin position="12"/>
        <end position="29"/>
    </location>
</feature>
<feature type="transmembrane region" description="Helical" evidence="6">
    <location>
        <begin position="41"/>
        <end position="57"/>
    </location>
</feature>
<dbReference type="InterPro" id="IPR035681">
    <property type="entry name" value="ComA-like_MBL"/>
</dbReference>
<dbReference type="AlphaFoldDB" id="A0A378NPR0"/>
<dbReference type="InterPro" id="IPR004797">
    <property type="entry name" value="Competence_ComEC/Rec2"/>
</dbReference>
<sequence length="797" mass="90502">MIKIHYGQSPLLFINFIILFYSLGVYMTMKTPEISKSYTHLFYLIIVNLILAFYFTLRKHKLTFLLYLILFFLLGVMRYLSFTFIADDNIKNYDNQEITLTGVICQMPKIRQDSAGIYHLTYVVDTKSIKQKEEKTATGKVYLYQKQKNLTNLAKINDTISATGTIRLIQNYHNPNLIDRELSAQEEGIYATFSIGKQNLKILNTSDKFSLQEFCYQIEQSFLQSMYQVMPENDANMIFAMLFGGYNNIEKDILEAYSITGIIHILSVSGSHISLISLFLLSLGKFLHLPRFFNLILLLIIIIFYTILCSASVPVIRASVMGLLSIIALYLEEKSTAQHLLSIIALILLLFDPLLLFNISFQLSFASTAGLVYLMPILRSKLNKLKLPLLLTDNLALTMSAQIFAFPIIIWYFTSLSLSSLLANLIIIPLLEILIILGLIAFILGFIFPFITKILFIFASLILSTSNEATFLLTKIPFASIYVPPLNFPAILIYYSLIFITLNIKIRKYLYLLLQKYKFITYICSISLIIFSCYLMIKPSPLQIHFIDVGQGDACLIITPHQHSILIDTGGSINSDFDIGSYVDLPYLHHYGINKLDYLILSHADADHSGGASSILQKIPVNHLIITDEDKDLYAKILKLPLNNPLLAKAIVAKENTAFNLEDIHFQFLQNDEKENLKSSNDSSNVLKLTYHNFSVLFTGDLPQTQEKYLLNKNIASTILKVAHHGSKTSSSQEFLEHVRPQLAIISVGKYNSFGHPSKEVLDRLNNLPTKILRTDEKGAIVIYTDGYNYSLKTFLN</sequence>
<feature type="transmembrane region" description="Helical" evidence="6">
    <location>
        <begin position="421"/>
        <end position="448"/>
    </location>
</feature>
<dbReference type="InterPro" id="IPR001279">
    <property type="entry name" value="Metallo-B-lactamas"/>
</dbReference>
<feature type="transmembrane region" description="Helical" evidence="6">
    <location>
        <begin position="256"/>
        <end position="280"/>
    </location>
</feature>
<accession>A0A378NPR0</accession>
<reference evidence="8 9" key="1">
    <citation type="submission" date="2018-06" db="EMBL/GenBank/DDBJ databases">
        <authorList>
            <consortium name="Pathogen Informatics"/>
            <person name="Doyle S."/>
        </authorList>
    </citation>
    <scope>NUCLEOTIDE SEQUENCE [LARGE SCALE GENOMIC DNA]</scope>
    <source>
        <strain evidence="8 9">NCTC10571</strain>
    </source>
</reference>
<feature type="transmembrane region" description="Helical" evidence="6">
    <location>
        <begin position="395"/>
        <end position="414"/>
    </location>
</feature>
<feature type="transmembrane region" description="Helical" evidence="6">
    <location>
        <begin position="64"/>
        <end position="86"/>
    </location>
</feature>
<dbReference type="Gene3D" id="3.60.15.10">
    <property type="entry name" value="Ribonuclease Z/Hydroxyacylglutathione hydrolase-like"/>
    <property type="match status" value="1"/>
</dbReference>
<dbReference type="InterPro" id="IPR004477">
    <property type="entry name" value="ComEC_N"/>
</dbReference>
<organism evidence="8 9">
    <name type="scientific">Megamonas hypermegale</name>
    <dbReference type="NCBI Taxonomy" id="158847"/>
    <lineage>
        <taxon>Bacteria</taxon>
        <taxon>Bacillati</taxon>
        <taxon>Bacillota</taxon>
        <taxon>Negativicutes</taxon>
        <taxon>Selenomonadales</taxon>
        <taxon>Selenomonadaceae</taxon>
        <taxon>Megamonas</taxon>
    </lineage>
</organism>
<dbReference type="InterPro" id="IPR052159">
    <property type="entry name" value="Competence_DNA_uptake"/>
</dbReference>
<dbReference type="Pfam" id="PF13567">
    <property type="entry name" value="DUF4131"/>
    <property type="match status" value="1"/>
</dbReference>
<feature type="transmembrane region" description="Helical" evidence="6">
    <location>
        <begin position="454"/>
        <end position="474"/>
    </location>
</feature>
<keyword evidence="4 6" id="KW-1133">Transmembrane helix</keyword>
<evidence type="ECO:0000256" key="3">
    <source>
        <dbReference type="ARBA" id="ARBA00022692"/>
    </source>
</evidence>
<dbReference type="InterPro" id="IPR036866">
    <property type="entry name" value="RibonucZ/Hydroxyglut_hydro"/>
</dbReference>
<dbReference type="GO" id="GO:0030420">
    <property type="term" value="P:establishment of competence for transformation"/>
    <property type="evidence" value="ECO:0007669"/>
    <property type="project" value="InterPro"/>
</dbReference>
<feature type="transmembrane region" description="Helical" evidence="6">
    <location>
        <begin position="292"/>
        <end position="308"/>
    </location>
</feature>
<dbReference type="PANTHER" id="PTHR30619">
    <property type="entry name" value="DNA INTERNALIZATION/COMPETENCE PROTEIN COMEC/REC2"/>
    <property type="match status" value="1"/>
</dbReference>
<feature type="domain" description="Metallo-beta-lactamase" evidence="7">
    <location>
        <begin position="551"/>
        <end position="750"/>
    </location>
</feature>
<keyword evidence="5 6" id="KW-0472">Membrane</keyword>
<evidence type="ECO:0000256" key="1">
    <source>
        <dbReference type="ARBA" id="ARBA00004651"/>
    </source>
</evidence>
<keyword evidence="3 6" id="KW-0812">Transmembrane</keyword>
<feature type="transmembrane region" description="Helical" evidence="6">
    <location>
        <begin position="343"/>
        <end position="375"/>
    </location>
</feature>
<dbReference type="EMBL" id="UGPP01000001">
    <property type="protein sequence ID" value="STY70390.1"/>
    <property type="molecule type" value="Genomic_DNA"/>
</dbReference>
<gene>
    <name evidence="8" type="ORF">NCTC10571_00526</name>
</gene>
<evidence type="ECO:0000313" key="8">
    <source>
        <dbReference type="EMBL" id="STY70390.1"/>
    </source>
</evidence>
<dbReference type="Pfam" id="PF00753">
    <property type="entry name" value="Lactamase_B"/>
    <property type="match status" value="1"/>
</dbReference>
<dbReference type="CDD" id="cd07731">
    <property type="entry name" value="ComA-like_MBL-fold"/>
    <property type="match status" value="1"/>
</dbReference>
<dbReference type="GO" id="GO:0005886">
    <property type="term" value="C:plasma membrane"/>
    <property type="evidence" value="ECO:0007669"/>
    <property type="project" value="UniProtKB-SubCell"/>
</dbReference>
<protein>
    <submittedName>
        <fullName evidence="8">ComEC family competence protein</fullName>
    </submittedName>
</protein>
<keyword evidence="2" id="KW-1003">Cell membrane</keyword>
<dbReference type="Pfam" id="PF03772">
    <property type="entry name" value="Competence"/>
    <property type="match status" value="1"/>
</dbReference>
<feature type="transmembrane region" description="Helical" evidence="6">
    <location>
        <begin position="486"/>
        <end position="504"/>
    </location>
</feature>
<evidence type="ECO:0000256" key="2">
    <source>
        <dbReference type="ARBA" id="ARBA00022475"/>
    </source>
</evidence>
<evidence type="ECO:0000256" key="6">
    <source>
        <dbReference type="SAM" id="Phobius"/>
    </source>
</evidence>
<dbReference type="RefSeq" id="WP_115151034.1">
    <property type="nucleotide sequence ID" value="NZ_UGPP01000001.1"/>
</dbReference>
<evidence type="ECO:0000259" key="7">
    <source>
        <dbReference type="SMART" id="SM00849"/>
    </source>
</evidence>
<dbReference type="NCBIfam" id="TIGR00361">
    <property type="entry name" value="ComEC_Rec2"/>
    <property type="match status" value="1"/>
</dbReference>
<dbReference type="InterPro" id="IPR025405">
    <property type="entry name" value="DUF4131"/>
</dbReference>
<comment type="subcellular location">
    <subcellularLocation>
        <location evidence="1">Cell membrane</location>
        <topology evidence="1">Multi-pass membrane protein</topology>
    </subcellularLocation>
</comment>
<proteinExistence type="predicted"/>
<dbReference type="PANTHER" id="PTHR30619:SF1">
    <property type="entry name" value="RECOMBINATION PROTEIN 2"/>
    <property type="match status" value="1"/>
</dbReference>
<dbReference type="SMART" id="SM00849">
    <property type="entry name" value="Lactamase_B"/>
    <property type="match status" value="1"/>
</dbReference>
<evidence type="ECO:0000256" key="4">
    <source>
        <dbReference type="ARBA" id="ARBA00022989"/>
    </source>
</evidence>
<dbReference type="NCBIfam" id="TIGR00360">
    <property type="entry name" value="ComEC_N-term"/>
    <property type="match status" value="1"/>
</dbReference>